<evidence type="ECO:0000256" key="7">
    <source>
        <dbReference type="ARBA" id="ARBA00023180"/>
    </source>
</evidence>
<keyword evidence="7" id="KW-0325">Glycoprotein</keyword>
<dbReference type="PROSITE" id="PS50156">
    <property type="entry name" value="SSD"/>
    <property type="match status" value="1"/>
</dbReference>
<evidence type="ECO:0000256" key="8">
    <source>
        <dbReference type="SAM" id="MobiDB-lite"/>
    </source>
</evidence>
<evidence type="ECO:0000256" key="3">
    <source>
        <dbReference type="ARBA" id="ARBA00022475"/>
    </source>
</evidence>
<feature type="transmembrane region" description="Helical" evidence="9">
    <location>
        <begin position="263"/>
        <end position="287"/>
    </location>
</feature>
<feature type="compositionally biased region" description="Low complexity" evidence="8">
    <location>
        <begin position="1200"/>
        <end position="1219"/>
    </location>
</feature>
<feature type="transmembrane region" description="Helical" evidence="9">
    <location>
        <begin position="24"/>
        <end position="43"/>
    </location>
</feature>
<reference evidence="11" key="1">
    <citation type="submission" date="2022-12" db="EMBL/GenBank/DDBJ databases">
        <title>Genome assemblies of Blomia tropicalis.</title>
        <authorList>
            <person name="Cui Y."/>
        </authorList>
    </citation>
    <scope>NUCLEOTIDE SEQUENCE</scope>
    <source>
        <tissue evidence="11">Adult mites</tissue>
    </source>
</reference>
<dbReference type="EMBL" id="JAPWDV010000001">
    <property type="protein sequence ID" value="KAJ6224071.1"/>
    <property type="molecule type" value="Genomic_DNA"/>
</dbReference>
<evidence type="ECO:0000313" key="12">
    <source>
        <dbReference type="Proteomes" id="UP001142055"/>
    </source>
</evidence>
<protein>
    <recommendedName>
        <fullName evidence="10">SSD domain-containing protein</fullName>
    </recommendedName>
</protein>
<keyword evidence="5 9" id="KW-1133">Transmembrane helix</keyword>
<keyword evidence="3" id="KW-1003">Cell membrane</keyword>
<dbReference type="PANTHER" id="PTHR10796:SF92">
    <property type="entry name" value="PATCHED-RELATED, ISOFORM A"/>
    <property type="match status" value="1"/>
</dbReference>
<feature type="transmembrane region" description="Helical" evidence="9">
    <location>
        <begin position="761"/>
        <end position="780"/>
    </location>
</feature>
<dbReference type="PANTHER" id="PTHR10796">
    <property type="entry name" value="PATCHED-RELATED"/>
    <property type="match status" value="1"/>
</dbReference>
<feature type="transmembrane region" description="Helical" evidence="9">
    <location>
        <begin position="401"/>
        <end position="422"/>
    </location>
</feature>
<dbReference type="Pfam" id="PF02460">
    <property type="entry name" value="Patched"/>
    <property type="match status" value="1"/>
</dbReference>
<dbReference type="Proteomes" id="UP001142055">
    <property type="component" value="Chromosome 1"/>
</dbReference>
<dbReference type="OMA" id="MWHITFF"/>
<dbReference type="GO" id="GO:0030659">
    <property type="term" value="C:cytoplasmic vesicle membrane"/>
    <property type="evidence" value="ECO:0007669"/>
    <property type="project" value="TreeGrafter"/>
</dbReference>
<feature type="transmembrane region" description="Helical" evidence="9">
    <location>
        <begin position="697"/>
        <end position="722"/>
    </location>
</feature>
<evidence type="ECO:0000256" key="2">
    <source>
        <dbReference type="ARBA" id="ARBA00005585"/>
    </source>
</evidence>
<sequence>MGCMCIDAALSVAFQKLGYIVGKYPGYFVMVPFFIAIILGTGLQRLRYEDDPEYLFSPTDGRSKFERAIVDDYFPINYTSNFNAGRITHKGRFGRLIVTAKDGGSMLRRAVWDDIMRLDGSIKNLTITWDDSQWKYEDMCARQGFKCYNNDILDFDSKITEIEAKKYFLKYPVWINTETYKAYFFPAYLGGVVADENGMIETALGMNLMYFIDVTAKNGDVRGNLWEQSFLEYAANTQFEHIVVSRFVSTTLQKELDSNTHSLVPFFSITIVIMILFSVGTCMMSDWVLSKPWLGLFGCFSAGLAVVAAFGLCVYCGIEMIGINLAAPFLMLGVGMDDAFVLLAAWRRTSTSMTVSERMGHTYAEAAVSITITSLTNFISFMIGIITPFPSVRIFCIYTSVAVLFTYAYHITFFGGLMAYFGKVERNNLHGMICVPVVPKSLAVEKGFFFRLLCTGGRNPSSPDHPKDNKEHMMIVFFRDVLATALNRPIIKLLVILCFLVYLLIGIYGCSVIKEGLDRRKLSRDDSYSVQFYDNEDKYFREYPYRIQIVINETMNYADPKVQQQIEDMLVKFESSPFISDNRLMTESWLRAYLTFLNQEDSFLFLQALNVTDQQDFYRGVREIFLHFSLTEQFRYDLVFNEDGTEVIASRFIIQTHNIKDANMEKEMLITLREMADSFPFPVTIYHHYFIFFDQFVLVRSISIQTITVAAIVMMIISLIFIPSPSCAIWVAFSIISIEIGVIGYMTLWNVNLDSISMINLIMCIGFSVDFSAHISYAYYSCDEDRPRDRVRSALASLGMPIFQGSVSTVLGIIALAFAPSYVFVTFFKTVFLVMLFGATHGILLLPVLLSLTDICGGKPKTSGDSLTDERNDRKQLQHHQHHHHHYKASNLAANESPFFTTDKYFNGKAIVHKNGGAIFIPRPSFVGYEIHGDGGNVMNGGAGNGKLNPQRPMKMITDEGGSVEGSKSLSVSDASMVAERDLGLGTSAEECSESSWKGEKNDNEVIQKQPIGRKATITNGSNDDQTLNIDQTTEWNDTMNPHVNGGYVSDSGDPIPSDEAEMNGKSFLGRSKSSDIAESRRLNRNALVPNRSSYQQNRLDSYHHSSSNIIGHHPHSNQTGYLERVSNNNSQQHRSQHDGTKGKRFNGTNSNRHHRNGQRYIMENGDEMYRNNRSNGIADSGSYGGAYFDYNSYWEKEQLQQIQQQQQQQQQHSSSSSSNGNSPKHRSSNGLERNNGGHHLHYR</sequence>
<feature type="transmembrane region" description="Helical" evidence="9">
    <location>
        <begin position="490"/>
        <end position="513"/>
    </location>
</feature>
<accession>A0A9Q0MDT7</accession>
<dbReference type="InterPro" id="IPR000731">
    <property type="entry name" value="SSD"/>
</dbReference>
<name>A0A9Q0MDT7_BLOTA</name>
<comment type="caution">
    <text evidence="11">The sequence shown here is derived from an EMBL/GenBank/DDBJ whole genome shotgun (WGS) entry which is preliminary data.</text>
</comment>
<dbReference type="GO" id="GO:0005886">
    <property type="term" value="C:plasma membrane"/>
    <property type="evidence" value="ECO:0007669"/>
    <property type="project" value="UniProtKB-SubCell"/>
</dbReference>
<feature type="transmembrane region" description="Helical" evidence="9">
    <location>
        <begin position="366"/>
        <end position="389"/>
    </location>
</feature>
<feature type="transmembrane region" description="Helical" evidence="9">
    <location>
        <begin position="831"/>
        <end position="852"/>
    </location>
</feature>
<feature type="domain" description="SSD" evidence="10">
    <location>
        <begin position="263"/>
        <end position="420"/>
    </location>
</feature>
<keyword evidence="4 9" id="KW-0812">Transmembrane</keyword>
<feature type="region of interest" description="Disordered" evidence="8">
    <location>
        <begin position="861"/>
        <end position="888"/>
    </location>
</feature>
<feature type="transmembrane region" description="Helical" evidence="9">
    <location>
        <begin position="728"/>
        <end position="749"/>
    </location>
</feature>
<keyword evidence="12" id="KW-1185">Reference proteome</keyword>
<keyword evidence="6 9" id="KW-0472">Membrane</keyword>
<evidence type="ECO:0000256" key="5">
    <source>
        <dbReference type="ARBA" id="ARBA00022989"/>
    </source>
</evidence>
<feature type="transmembrane region" description="Helical" evidence="9">
    <location>
        <begin position="800"/>
        <end position="819"/>
    </location>
</feature>
<evidence type="ECO:0000259" key="10">
    <source>
        <dbReference type="PROSITE" id="PS50156"/>
    </source>
</evidence>
<dbReference type="InterPro" id="IPR003392">
    <property type="entry name" value="PTHD_SSD"/>
</dbReference>
<proteinExistence type="inferred from homology"/>
<feature type="transmembrane region" description="Helical" evidence="9">
    <location>
        <begin position="325"/>
        <end position="346"/>
    </location>
</feature>
<feature type="region of interest" description="Disordered" evidence="8">
    <location>
        <begin position="1199"/>
        <end position="1244"/>
    </location>
</feature>
<comment type="subcellular location">
    <subcellularLocation>
        <location evidence="1">Cell membrane</location>
        <topology evidence="1">Multi-pass membrane protein</topology>
    </subcellularLocation>
</comment>
<feature type="region of interest" description="Disordered" evidence="8">
    <location>
        <begin position="1128"/>
        <end position="1159"/>
    </location>
</feature>
<gene>
    <name evidence="11" type="ORF">RDWZM_002616</name>
</gene>
<feature type="transmembrane region" description="Helical" evidence="9">
    <location>
        <begin position="293"/>
        <end position="318"/>
    </location>
</feature>
<feature type="region of interest" description="Disordered" evidence="8">
    <location>
        <begin position="1036"/>
        <end position="1093"/>
    </location>
</feature>
<evidence type="ECO:0000313" key="11">
    <source>
        <dbReference type="EMBL" id="KAJ6224071.1"/>
    </source>
</evidence>
<dbReference type="SUPFAM" id="SSF82866">
    <property type="entry name" value="Multidrug efflux transporter AcrB transmembrane domain"/>
    <property type="match status" value="2"/>
</dbReference>
<evidence type="ECO:0000256" key="9">
    <source>
        <dbReference type="SAM" id="Phobius"/>
    </source>
</evidence>
<organism evidence="11 12">
    <name type="scientific">Blomia tropicalis</name>
    <name type="common">Mite</name>
    <dbReference type="NCBI Taxonomy" id="40697"/>
    <lineage>
        <taxon>Eukaryota</taxon>
        <taxon>Metazoa</taxon>
        <taxon>Ecdysozoa</taxon>
        <taxon>Arthropoda</taxon>
        <taxon>Chelicerata</taxon>
        <taxon>Arachnida</taxon>
        <taxon>Acari</taxon>
        <taxon>Acariformes</taxon>
        <taxon>Sarcoptiformes</taxon>
        <taxon>Astigmata</taxon>
        <taxon>Glycyphagoidea</taxon>
        <taxon>Echimyopodidae</taxon>
        <taxon>Blomia</taxon>
    </lineage>
</organism>
<evidence type="ECO:0000256" key="6">
    <source>
        <dbReference type="ARBA" id="ARBA00023136"/>
    </source>
</evidence>
<dbReference type="InterPro" id="IPR051697">
    <property type="entry name" value="Patched_domain-protein"/>
</dbReference>
<evidence type="ECO:0000256" key="4">
    <source>
        <dbReference type="ARBA" id="ARBA00022692"/>
    </source>
</evidence>
<evidence type="ECO:0000256" key="1">
    <source>
        <dbReference type="ARBA" id="ARBA00004651"/>
    </source>
</evidence>
<dbReference type="Gene3D" id="1.20.1640.10">
    <property type="entry name" value="Multidrug efflux transporter AcrB transmembrane domain"/>
    <property type="match status" value="2"/>
</dbReference>
<dbReference type="AlphaFoldDB" id="A0A9Q0MDT7"/>
<feature type="compositionally biased region" description="Basic and acidic residues" evidence="8">
    <location>
        <begin position="1073"/>
        <end position="1082"/>
    </location>
</feature>
<feature type="compositionally biased region" description="Basic residues" evidence="8">
    <location>
        <begin position="877"/>
        <end position="888"/>
    </location>
</feature>
<comment type="similarity">
    <text evidence="2">Belongs to the patched family.</text>
</comment>
<dbReference type="FunFam" id="1.20.1640.10:FF:000013">
    <property type="entry name" value="PaTched Related family"/>
    <property type="match status" value="1"/>
</dbReference>